<dbReference type="Gene3D" id="1.10.10.60">
    <property type="entry name" value="Homeodomain-like"/>
    <property type="match status" value="2"/>
</dbReference>
<comment type="caution">
    <text evidence="5">The sequence shown here is derived from an EMBL/GenBank/DDBJ whole genome shotgun (WGS) entry which is preliminary data.</text>
</comment>
<dbReference type="Pfam" id="PF12833">
    <property type="entry name" value="HTH_18"/>
    <property type="match status" value="1"/>
</dbReference>
<dbReference type="InterPro" id="IPR013096">
    <property type="entry name" value="Cupin_2"/>
</dbReference>
<reference evidence="5 6" key="1">
    <citation type="submission" date="2024-01" db="EMBL/GenBank/DDBJ databases">
        <title>Sphingobacterium tenebrionis sp. nov., a novel endophyte isolated from tenebrio molitor intestines.</title>
        <authorList>
            <person name="Zhang C."/>
        </authorList>
    </citation>
    <scope>NUCLEOTIDE SEQUENCE [LARGE SCALE GENOMIC DNA]</scope>
    <source>
        <strain evidence="5 6">PU5-4</strain>
    </source>
</reference>
<dbReference type="PROSITE" id="PS01124">
    <property type="entry name" value="HTH_ARAC_FAMILY_2"/>
    <property type="match status" value="1"/>
</dbReference>
<gene>
    <name evidence="5" type="ORF">VJ786_03285</name>
</gene>
<dbReference type="PANTHER" id="PTHR43280">
    <property type="entry name" value="ARAC-FAMILY TRANSCRIPTIONAL REGULATOR"/>
    <property type="match status" value="1"/>
</dbReference>
<dbReference type="EMBL" id="JAYLLN010000004">
    <property type="protein sequence ID" value="MEI5983921.1"/>
    <property type="molecule type" value="Genomic_DNA"/>
</dbReference>
<organism evidence="5 6">
    <name type="scientific">Sphingobacterium tenebrionis</name>
    <dbReference type="NCBI Taxonomy" id="3111775"/>
    <lineage>
        <taxon>Bacteria</taxon>
        <taxon>Pseudomonadati</taxon>
        <taxon>Bacteroidota</taxon>
        <taxon>Sphingobacteriia</taxon>
        <taxon>Sphingobacteriales</taxon>
        <taxon>Sphingobacteriaceae</taxon>
        <taxon>Sphingobacterium</taxon>
    </lineage>
</organism>
<dbReference type="InterPro" id="IPR014710">
    <property type="entry name" value="RmlC-like_jellyroll"/>
</dbReference>
<evidence type="ECO:0000313" key="6">
    <source>
        <dbReference type="Proteomes" id="UP001363035"/>
    </source>
</evidence>
<evidence type="ECO:0000256" key="3">
    <source>
        <dbReference type="ARBA" id="ARBA00023163"/>
    </source>
</evidence>
<dbReference type="Gene3D" id="2.60.120.10">
    <property type="entry name" value="Jelly Rolls"/>
    <property type="match status" value="1"/>
</dbReference>
<feature type="domain" description="HTH araC/xylS-type" evidence="4">
    <location>
        <begin position="186"/>
        <end position="284"/>
    </location>
</feature>
<dbReference type="InterPro" id="IPR011051">
    <property type="entry name" value="RmlC_Cupin_sf"/>
</dbReference>
<evidence type="ECO:0000259" key="4">
    <source>
        <dbReference type="PROSITE" id="PS01124"/>
    </source>
</evidence>
<dbReference type="InterPro" id="IPR018062">
    <property type="entry name" value="HTH_AraC-typ_CS"/>
</dbReference>
<keyword evidence="6" id="KW-1185">Reference proteome</keyword>
<dbReference type="RefSeq" id="WP_099367353.1">
    <property type="nucleotide sequence ID" value="NZ_JAYLLN010000004.1"/>
</dbReference>
<sequence length="284" mass="33298">MIIKQLEVPKQYNESFQIRRDYAPRHHQIWHYHDELEIVHILKGSGTLFIGDRIKPVQPGETVLIPAQIAHYWLFEEDVVDNPEPHAIDCLVIHFKKDLGIERFFSTPELLEIKTLIDQSERGYFFDSNSYTAIQPLFEHMLVNQGLDRFIAFLKFLSLMQNSPKEELTSENYSILHQSEDQFRMNSLMEYLRENYKQKIKLADLAGLAGLTENSFCRYFKQKTGKTPVQFITELRISHACSQLRNSKLSLKEICYDSGFNNFVSFHKNFKSIIGQTPLQFRQA</sequence>
<evidence type="ECO:0000313" key="5">
    <source>
        <dbReference type="EMBL" id="MEI5983921.1"/>
    </source>
</evidence>
<dbReference type="SUPFAM" id="SSF51182">
    <property type="entry name" value="RmlC-like cupins"/>
    <property type="match status" value="1"/>
</dbReference>
<dbReference type="SMART" id="SM00342">
    <property type="entry name" value="HTH_ARAC"/>
    <property type="match status" value="1"/>
</dbReference>
<evidence type="ECO:0000256" key="2">
    <source>
        <dbReference type="ARBA" id="ARBA00023125"/>
    </source>
</evidence>
<dbReference type="InterPro" id="IPR009057">
    <property type="entry name" value="Homeodomain-like_sf"/>
</dbReference>
<dbReference type="PANTHER" id="PTHR43280:SF27">
    <property type="entry name" value="TRANSCRIPTIONAL REGULATOR MTLR"/>
    <property type="match status" value="1"/>
</dbReference>
<proteinExistence type="predicted"/>
<dbReference type="PROSITE" id="PS00041">
    <property type="entry name" value="HTH_ARAC_FAMILY_1"/>
    <property type="match status" value="1"/>
</dbReference>
<dbReference type="SUPFAM" id="SSF46689">
    <property type="entry name" value="Homeodomain-like"/>
    <property type="match status" value="2"/>
</dbReference>
<dbReference type="Proteomes" id="UP001363035">
    <property type="component" value="Unassembled WGS sequence"/>
</dbReference>
<evidence type="ECO:0000256" key="1">
    <source>
        <dbReference type="ARBA" id="ARBA00023015"/>
    </source>
</evidence>
<keyword evidence="2" id="KW-0238">DNA-binding</keyword>
<name>A0ABU8I3B6_9SPHI</name>
<protein>
    <submittedName>
        <fullName evidence="5">AraC family transcriptional regulator</fullName>
    </submittedName>
</protein>
<dbReference type="Pfam" id="PF07883">
    <property type="entry name" value="Cupin_2"/>
    <property type="match status" value="1"/>
</dbReference>
<keyword evidence="1" id="KW-0805">Transcription regulation</keyword>
<dbReference type="InterPro" id="IPR018060">
    <property type="entry name" value="HTH_AraC"/>
</dbReference>
<keyword evidence="3" id="KW-0804">Transcription</keyword>
<accession>A0ABU8I3B6</accession>